<organism evidence="2 3">
    <name type="scientific">Actinacidiphila paucisporea</name>
    <dbReference type="NCBI Taxonomy" id="310782"/>
    <lineage>
        <taxon>Bacteria</taxon>
        <taxon>Bacillati</taxon>
        <taxon>Actinomycetota</taxon>
        <taxon>Actinomycetes</taxon>
        <taxon>Kitasatosporales</taxon>
        <taxon>Streptomycetaceae</taxon>
        <taxon>Actinacidiphila</taxon>
    </lineage>
</organism>
<name>A0A1M6TG24_9ACTN</name>
<dbReference type="STRING" id="310782.SAMN05216499_10134"/>
<keyword evidence="3" id="KW-1185">Reference proteome</keyword>
<accession>A0A1M6TG24</accession>
<sequence>MFLHGKPATTTSGANVAFTACQSVRVMSPRFGNPGWWAVNTADAKGSLSANATGTKPSPALKAISRPP</sequence>
<protein>
    <submittedName>
        <fullName evidence="2">Uncharacterized protein</fullName>
    </submittedName>
</protein>
<evidence type="ECO:0000313" key="2">
    <source>
        <dbReference type="EMBL" id="SHK55910.1"/>
    </source>
</evidence>
<proteinExistence type="predicted"/>
<gene>
    <name evidence="2" type="ORF">SAMN05216499_10134</name>
</gene>
<evidence type="ECO:0000256" key="1">
    <source>
        <dbReference type="SAM" id="MobiDB-lite"/>
    </source>
</evidence>
<dbReference type="PROSITE" id="PS51257">
    <property type="entry name" value="PROKAR_LIPOPROTEIN"/>
    <property type="match status" value="1"/>
</dbReference>
<reference evidence="2 3" key="1">
    <citation type="submission" date="2016-11" db="EMBL/GenBank/DDBJ databases">
        <authorList>
            <person name="Jaros S."/>
            <person name="Januszkiewicz K."/>
            <person name="Wedrychowicz H."/>
        </authorList>
    </citation>
    <scope>NUCLEOTIDE SEQUENCE [LARGE SCALE GENOMIC DNA]</scope>
    <source>
        <strain evidence="2 3">CGMCC 4.2025</strain>
    </source>
</reference>
<dbReference type="EMBL" id="FRBI01000001">
    <property type="protein sequence ID" value="SHK55910.1"/>
    <property type="molecule type" value="Genomic_DNA"/>
</dbReference>
<dbReference type="Proteomes" id="UP000184111">
    <property type="component" value="Unassembled WGS sequence"/>
</dbReference>
<evidence type="ECO:0000313" key="3">
    <source>
        <dbReference type="Proteomes" id="UP000184111"/>
    </source>
</evidence>
<feature type="region of interest" description="Disordered" evidence="1">
    <location>
        <begin position="47"/>
        <end position="68"/>
    </location>
</feature>
<dbReference type="AlphaFoldDB" id="A0A1M6TG24"/>